<protein>
    <submittedName>
        <fullName evidence="2">Uncharacterized protein</fullName>
    </submittedName>
</protein>
<accession>A0ABP1S0I6</accession>
<dbReference type="Proteomes" id="UP001642540">
    <property type="component" value="Unassembled WGS sequence"/>
</dbReference>
<feature type="region of interest" description="Disordered" evidence="1">
    <location>
        <begin position="1"/>
        <end position="333"/>
    </location>
</feature>
<dbReference type="EMBL" id="CAXLJM020000140">
    <property type="protein sequence ID" value="CAL8140682.1"/>
    <property type="molecule type" value="Genomic_DNA"/>
</dbReference>
<proteinExistence type="predicted"/>
<gene>
    <name evidence="2" type="ORF">ODALV1_LOCUS28372</name>
</gene>
<evidence type="ECO:0000313" key="2">
    <source>
        <dbReference type="EMBL" id="CAL8140682.1"/>
    </source>
</evidence>
<reference evidence="2 3" key="1">
    <citation type="submission" date="2024-08" db="EMBL/GenBank/DDBJ databases">
        <authorList>
            <person name="Cucini C."/>
            <person name="Frati F."/>
        </authorList>
    </citation>
    <scope>NUCLEOTIDE SEQUENCE [LARGE SCALE GENOMIC DNA]</scope>
</reference>
<feature type="compositionally biased region" description="Basic residues" evidence="1">
    <location>
        <begin position="1"/>
        <end position="10"/>
    </location>
</feature>
<name>A0ABP1S0I6_9HEXA</name>
<evidence type="ECO:0000256" key="1">
    <source>
        <dbReference type="SAM" id="MobiDB-lite"/>
    </source>
</evidence>
<evidence type="ECO:0000313" key="3">
    <source>
        <dbReference type="Proteomes" id="UP001642540"/>
    </source>
</evidence>
<feature type="compositionally biased region" description="Low complexity" evidence="1">
    <location>
        <begin position="275"/>
        <end position="284"/>
    </location>
</feature>
<feature type="compositionally biased region" description="Acidic residues" evidence="1">
    <location>
        <begin position="86"/>
        <end position="126"/>
    </location>
</feature>
<organism evidence="2 3">
    <name type="scientific">Orchesella dallaii</name>
    <dbReference type="NCBI Taxonomy" id="48710"/>
    <lineage>
        <taxon>Eukaryota</taxon>
        <taxon>Metazoa</taxon>
        <taxon>Ecdysozoa</taxon>
        <taxon>Arthropoda</taxon>
        <taxon>Hexapoda</taxon>
        <taxon>Collembola</taxon>
        <taxon>Entomobryomorpha</taxon>
        <taxon>Entomobryoidea</taxon>
        <taxon>Orchesellidae</taxon>
        <taxon>Orchesellinae</taxon>
        <taxon>Orchesella</taxon>
    </lineage>
</organism>
<comment type="caution">
    <text evidence="2">The sequence shown here is derived from an EMBL/GenBank/DDBJ whole genome shotgun (WGS) entry which is preliminary data.</text>
</comment>
<keyword evidence="3" id="KW-1185">Reference proteome</keyword>
<feature type="compositionally biased region" description="Acidic residues" evidence="1">
    <location>
        <begin position="304"/>
        <end position="320"/>
    </location>
</feature>
<feature type="compositionally biased region" description="Acidic residues" evidence="1">
    <location>
        <begin position="161"/>
        <end position="234"/>
    </location>
</feature>
<sequence>MGRQKTKRGVKGVEPPAKRQSKRVRGEMPSPLVEVPSGSGNTRKPPVLFPKPGLMLPVPPTPQINEAAEDQNVALDLSPRPLVIEEMAEDAGSDDGDEMADVVGDDGGDGVEEDNENEVDDVDDGEDGHADDKEEEDDDDAEGHADDKEEEDDDDGKKGEDDDEERDEENEGDEEKGDEDDDNVDDNEGGGENEEEKEDVEEEEEKDDDADANDDNNEEEELERDANEEVEDDPPSSTRATASANPRRLVARVAAPGTSASSRQIPVIEAVPVIGSSSRPLRGKGPPPPPKRGRGRPRKNAPLPDDDDDDDDDDGDDSDADPGSKVLAGRRRFRRRPAGTVALKSTKRIVVDNDDPKDLTYEPPADPENDVSEQPVFLFDIRSYKRVCFNVARSLEVLDGEHGPKDEGRQMSAFITKLSEALNLPLERTRSIETDHAIWYCKILRFKDRGMRLSALMQDEDNFLSEFNCSLSSVAKDFRRLLAQTSKPLLLMVGQASIRNENGHCQLLAIQNTERGLRASIKDCLPRPDAVAKTLAMQLLKELKVARVDLVCELNEEEDVTYTECVKEAYRIVGDCLDGRFFWMRKIPGAFKTYNVSRNVQIKPTPEKLSFFL</sequence>
<feature type="compositionally biased region" description="Polar residues" evidence="1">
    <location>
        <begin position="235"/>
        <end position="244"/>
    </location>
</feature>